<name>A0ABW2HFT5_9MICO</name>
<sequence>MSFPSILRSVVGAALLVNAVPHGVSGVQGQPFPSPFADPPGVGDSPPLVNVAWSAANASAGALLLRGGARSRGEALGAVLGGVGMAFALAFHFGDVRRGGKGLRGLADRARH</sequence>
<evidence type="ECO:0000256" key="1">
    <source>
        <dbReference type="SAM" id="Phobius"/>
    </source>
</evidence>
<evidence type="ECO:0000313" key="2">
    <source>
        <dbReference type="EMBL" id="MFC7269951.1"/>
    </source>
</evidence>
<feature type="transmembrane region" description="Helical" evidence="1">
    <location>
        <begin position="75"/>
        <end position="94"/>
    </location>
</feature>
<evidence type="ECO:0000313" key="3">
    <source>
        <dbReference type="Proteomes" id="UP001596507"/>
    </source>
</evidence>
<gene>
    <name evidence="2" type="ORF">ACFQRL_13385</name>
</gene>
<keyword evidence="3" id="KW-1185">Reference proteome</keyword>
<dbReference type="EMBL" id="JBHTBE010000003">
    <property type="protein sequence ID" value="MFC7269951.1"/>
    <property type="molecule type" value="Genomic_DNA"/>
</dbReference>
<proteinExistence type="predicted"/>
<accession>A0ABW2HFT5</accession>
<keyword evidence="1" id="KW-0812">Transmembrane</keyword>
<comment type="caution">
    <text evidence="2">The sequence shown here is derived from an EMBL/GenBank/DDBJ whole genome shotgun (WGS) entry which is preliminary data.</text>
</comment>
<organism evidence="2 3">
    <name type="scientific">Microbacterium fluvii</name>
    <dbReference type="NCBI Taxonomy" id="415215"/>
    <lineage>
        <taxon>Bacteria</taxon>
        <taxon>Bacillati</taxon>
        <taxon>Actinomycetota</taxon>
        <taxon>Actinomycetes</taxon>
        <taxon>Micrococcales</taxon>
        <taxon>Microbacteriaceae</taxon>
        <taxon>Microbacterium</taxon>
    </lineage>
</organism>
<reference evidence="3" key="1">
    <citation type="journal article" date="2019" name="Int. J. Syst. Evol. Microbiol.">
        <title>The Global Catalogue of Microorganisms (GCM) 10K type strain sequencing project: providing services to taxonomists for standard genome sequencing and annotation.</title>
        <authorList>
            <consortium name="The Broad Institute Genomics Platform"/>
            <consortium name="The Broad Institute Genome Sequencing Center for Infectious Disease"/>
            <person name="Wu L."/>
            <person name="Ma J."/>
        </authorList>
    </citation>
    <scope>NUCLEOTIDE SEQUENCE [LARGE SCALE GENOMIC DNA]</scope>
    <source>
        <strain evidence="3">CGMCC 1.15772</strain>
    </source>
</reference>
<dbReference type="Proteomes" id="UP001596507">
    <property type="component" value="Unassembled WGS sequence"/>
</dbReference>
<keyword evidence="1" id="KW-0472">Membrane</keyword>
<protein>
    <submittedName>
        <fullName evidence="2">Uncharacterized protein</fullName>
    </submittedName>
</protein>
<keyword evidence="1" id="KW-1133">Transmembrane helix</keyword>
<dbReference type="RefSeq" id="WP_262874861.1">
    <property type="nucleotide sequence ID" value="NZ_BAABKW010000013.1"/>
</dbReference>